<evidence type="ECO:0000313" key="2">
    <source>
        <dbReference type="EMBL" id="CAK0884618.1"/>
    </source>
</evidence>
<feature type="compositionally biased region" description="Basic and acidic residues" evidence="1">
    <location>
        <begin position="49"/>
        <end position="58"/>
    </location>
</feature>
<organism evidence="2 3">
    <name type="scientific">Prorocentrum cordatum</name>
    <dbReference type="NCBI Taxonomy" id="2364126"/>
    <lineage>
        <taxon>Eukaryota</taxon>
        <taxon>Sar</taxon>
        <taxon>Alveolata</taxon>
        <taxon>Dinophyceae</taxon>
        <taxon>Prorocentrales</taxon>
        <taxon>Prorocentraceae</taxon>
        <taxon>Prorocentrum</taxon>
    </lineage>
</organism>
<dbReference type="Proteomes" id="UP001189429">
    <property type="component" value="Unassembled WGS sequence"/>
</dbReference>
<protein>
    <submittedName>
        <fullName evidence="2">Uncharacterized protein</fullName>
    </submittedName>
</protein>
<name>A0ABN9WE47_9DINO</name>
<sequence length="58" mass="7135">RDSPTVRAQLRAGYLRLAERRRERRLVQAGHAVRRRERQPQRQRPRRWAGRERRGGHR</sequence>
<accession>A0ABN9WE47</accession>
<evidence type="ECO:0000256" key="1">
    <source>
        <dbReference type="SAM" id="MobiDB-lite"/>
    </source>
</evidence>
<proteinExistence type="predicted"/>
<feature type="region of interest" description="Disordered" evidence="1">
    <location>
        <begin position="27"/>
        <end position="58"/>
    </location>
</feature>
<gene>
    <name evidence="2" type="ORF">PCOR1329_LOCUS66479</name>
</gene>
<keyword evidence="3" id="KW-1185">Reference proteome</keyword>
<feature type="non-terminal residue" evidence="2">
    <location>
        <position position="58"/>
    </location>
</feature>
<feature type="compositionally biased region" description="Basic residues" evidence="1">
    <location>
        <begin position="32"/>
        <end position="48"/>
    </location>
</feature>
<reference evidence="2" key="1">
    <citation type="submission" date="2023-10" db="EMBL/GenBank/DDBJ databases">
        <authorList>
            <person name="Chen Y."/>
            <person name="Shah S."/>
            <person name="Dougan E. K."/>
            <person name="Thang M."/>
            <person name="Chan C."/>
        </authorList>
    </citation>
    <scope>NUCLEOTIDE SEQUENCE [LARGE SCALE GENOMIC DNA]</scope>
</reference>
<evidence type="ECO:0000313" key="3">
    <source>
        <dbReference type="Proteomes" id="UP001189429"/>
    </source>
</evidence>
<dbReference type="EMBL" id="CAUYUJ010018568">
    <property type="protein sequence ID" value="CAK0884618.1"/>
    <property type="molecule type" value="Genomic_DNA"/>
</dbReference>
<comment type="caution">
    <text evidence="2">The sequence shown here is derived from an EMBL/GenBank/DDBJ whole genome shotgun (WGS) entry which is preliminary data.</text>
</comment>
<feature type="non-terminal residue" evidence="2">
    <location>
        <position position="1"/>
    </location>
</feature>